<name>A0A8I0KNG4_9ACTO</name>
<keyword evidence="1" id="KW-1133">Transmembrane helix</keyword>
<protein>
    <recommendedName>
        <fullName evidence="4">DNA/RNA endonuclease G</fullName>
    </recommendedName>
</protein>
<reference evidence="2 3" key="1">
    <citation type="submission" date="2020-08" db="EMBL/GenBank/DDBJ databases">
        <title>Winkia gen. nov., sp. nov., isolated from faeces of the Anser albifrons in China.</title>
        <authorList>
            <person name="Liu Q."/>
        </authorList>
    </citation>
    <scope>NUCLEOTIDE SEQUENCE [LARGE SCALE GENOMIC DNA]</scope>
    <source>
        <strain evidence="2 3">C62</strain>
    </source>
</reference>
<keyword evidence="1" id="KW-0472">Membrane</keyword>
<feature type="transmembrane region" description="Helical" evidence="1">
    <location>
        <begin position="83"/>
        <end position="107"/>
    </location>
</feature>
<keyword evidence="3" id="KW-1185">Reference proteome</keyword>
<feature type="transmembrane region" description="Helical" evidence="1">
    <location>
        <begin position="34"/>
        <end position="53"/>
    </location>
</feature>
<evidence type="ECO:0008006" key="4">
    <source>
        <dbReference type="Google" id="ProtNLM"/>
    </source>
</evidence>
<keyword evidence="1" id="KW-0812">Transmembrane</keyword>
<proteinExistence type="predicted"/>
<comment type="caution">
    <text evidence="2">The sequence shown here is derived from an EMBL/GenBank/DDBJ whole genome shotgun (WGS) entry which is preliminary data.</text>
</comment>
<dbReference type="RefSeq" id="WP_191071321.1">
    <property type="nucleotide sequence ID" value="NZ_CP060506.1"/>
</dbReference>
<evidence type="ECO:0000256" key="1">
    <source>
        <dbReference type="SAM" id="Phobius"/>
    </source>
</evidence>
<evidence type="ECO:0000313" key="3">
    <source>
        <dbReference type="Proteomes" id="UP000627538"/>
    </source>
</evidence>
<accession>A0A8I0KNG4</accession>
<gene>
    <name evidence="2" type="ORF">H8R10_03295</name>
</gene>
<dbReference type="Proteomes" id="UP000627538">
    <property type="component" value="Unassembled WGS sequence"/>
</dbReference>
<evidence type="ECO:0000313" key="2">
    <source>
        <dbReference type="EMBL" id="MBD3689256.1"/>
    </source>
</evidence>
<organism evidence="2 3">
    <name type="scientific">Nanchangia anserum</name>
    <dbReference type="NCBI Taxonomy" id="2692125"/>
    <lineage>
        <taxon>Bacteria</taxon>
        <taxon>Bacillati</taxon>
        <taxon>Actinomycetota</taxon>
        <taxon>Actinomycetes</taxon>
        <taxon>Actinomycetales</taxon>
        <taxon>Actinomycetaceae</taxon>
        <taxon>Nanchangia</taxon>
    </lineage>
</organism>
<dbReference type="EMBL" id="JACRUO010000001">
    <property type="protein sequence ID" value="MBD3689256.1"/>
    <property type="molecule type" value="Genomic_DNA"/>
</dbReference>
<dbReference type="AlphaFoldDB" id="A0A8I0KNG4"/>
<sequence>MSLTPSEQRALSTDLGPGPHVSYLVRRETHSSRAIAATVMAVLAIVILVYLAIEGILAMAGQRALLARPTAIWHSIATLPKQMMALAIVIGVVLVLIGLVFLAKALLPGTLGRHAIRDQRAAYIVDDSVVAAAISRAVREEANLADGQVTTSVSRGSVAITAKPTSGLGLDQASLDAFASERVASYQLDPAPRTSLRVASEGQVAK</sequence>